<organism evidence="1 2">
    <name type="scientific">Candidatus Woesebacteria bacterium GW2011_GWA1_37_8</name>
    <dbReference type="NCBI Taxonomy" id="1618546"/>
    <lineage>
        <taxon>Bacteria</taxon>
        <taxon>Candidatus Woeseibacteriota</taxon>
    </lineage>
</organism>
<name>A0A0G0HQJ3_9BACT</name>
<sequence>MGVNIENPKFDLNLERARQIIVTKVAEIETTSQFG</sequence>
<proteinExistence type="predicted"/>
<protein>
    <submittedName>
        <fullName evidence="1">Uncharacterized protein</fullName>
    </submittedName>
</protein>
<evidence type="ECO:0000313" key="1">
    <source>
        <dbReference type="EMBL" id="KKQ45423.1"/>
    </source>
</evidence>
<accession>A0A0G0HQJ3</accession>
<comment type="caution">
    <text evidence="1">The sequence shown here is derived from an EMBL/GenBank/DDBJ whole genome shotgun (WGS) entry which is preliminary data.</text>
</comment>
<dbReference type="Proteomes" id="UP000034603">
    <property type="component" value="Unassembled WGS sequence"/>
</dbReference>
<gene>
    <name evidence="1" type="ORF">US62_C0015G0004</name>
</gene>
<reference evidence="1 2" key="1">
    <citation type="journal article" date="2015" name="Nature">
        <title>rRNA introns, odd ribosomes, and small enigmatic genomes across a large radiation of phyla.</title>
        <authorList>
            <person name="Brown C.T."/>
            <person name="Hug L.A."/>
            <person name="Thomas B.C."/>
            <person name="Sharon I."/>
            <person name="Castelle C.J."/>
            <person name="Singh A."/>
            <person name="Wilkins M.J."/>
            <person name="Williams K.H."/>
            <person name="Banfield J.F."/>
        </authorList>
    </citation>
    <scope>NUCLEOTIDE SEQUENCE [LARGE SCALE GENOMIC DNA]</scope>
</reference>
<evidence type="ECO:0000313" key="2">
    <source>
        <dbReference type="Proteomes" id="UP000034603"/>
    </source>
</evidence>
<dbReference type="AlphaFoldDB" id="A0A0G0HQJ3"/>
<dbReference type="EMBL" id="LBTR01000015">
    <property type="protein sequence ID" value="KKQ45423.1"/>
    <property type="molecule type" value="Genomic_DNA"/>
</dbReference>